<evidence type="ECO:0000256" key="2">
    <source>
        <dbReference type="ARBA" id="ARBA00022737"/>
    </source>
</evidence>
<dbReference type="Proteomes" id="UP001187192">
    <property type="component" value="Unassembled WGS sequence"/>
</dbReference>
<dbReference type="SMART" id="SM00054">
    <property type="entry name" value="EFh"/>
    <property type="match status" value="3"/>
</dbReference>
<keyword evidence="1" id="KW-0479">Metal-binding</keyword>
<accession>A0AA88AGB1</accession>
<dbReference type="SUPFAM" id="SSF47473">
    <property type="entry name" value="EF-hand"/>
    <property type="match status" value="1"/>
</dbReference>
<evidence type="ECO:0000259" key="4">
    <source>
        <dbReference type="PROSITE" id="PS50222"/>
    </source>
</evidence>
<dbReference type="FunFam" id="1.10.238.10:FF:000178">
    <property type="entry name" value="Calmodulin-2 A"/>
    <property type="match status" value="1"/>
</dbReference>
<dbReference type="InterPro" id="IPR018247">
    <property type="entry name" value="EF_Hand_1_Ca_BS"/>
</dbReference>
<reference evidence="5" key="1">
    <citation type="submission" date="2023-07" db="EMBL/GenBank/DDBJ databases">
        <title>draft genome sequence of fig (Ficus carica).</title>
        <authorList>
            <person name="Takahashi T."/>
            <person name="Nishimura K."/>
        </authorList>
    </citation>
    <scope>NUCLEOTIDE SEQUENCE</scope>
</reference>
<dbReference type="AlphaFoldDB" id="A0AA88AGB1"/>
<keyword evidence="6" id="KW-1185">Reference proteome</keyword>
<evidence type="ECO:0000256" key="3">
    <source>
        <dbReference type="ARBA" id="ARBA00022837"/>
    </source>
</evidence>
<feature type="domain" description="EF-hand" evidence="4">
    <location>
        <begin position="52"/>
        <end position="86"/>
    </location>
</feature>
<organism evidence="5 6">
    <name type="scientific">Ficus carica</name>
    <name type="common">Common fig</name>
    <dbReference type="NCBI Taxonomy" id="3494"/>
    <lineage>
        <taxon>Eukaryota</taxon>
        <taxon>Viridiplantae</taxon>
        <taxon>Streptophyta</taxon>
        <taxon>Embryophyta</taxon>
        <taxon>Tracheophyta</taxon>
        <taxon>Spermatophyta</taxon>
        <taxon>Magnoliopsida</taxon>
        <taxon>eudicotyledons</taxon>
        <taxon>Gunneridae</taxon>
        <taxon>Pentapetalae</taxon>
        <taxon>rosids</taxon>
        <taxon>fabids</taxon>
        <taxon>Rosales</taxon>
        <taxon>Moraceae</taxon>
        <taxon>Ficeae</taxon>
        <taxon>Ficus</taxon>
    </lineage>
</organism>
<comment type="caution">
    <text evidence="5">The sequence shown here is derived from an EMBL/GenBank/DDBJ whole genome shotgun (WGS) entry which is preliminary data.</text>
</comment>
<dbReference type="PROSITE" id="PS50222">
    <property type="entry name" value="EF_HAND_2"/>
    <property type="match status" value="3"/>
</dbReference>
<name>A0AA88AGB1_FICCA</name>
<protein>
    <recommendedName>
        <fullName evidence="4">EF-hand domain-containing protein</fullName>
    </recommendedName>
</protein>
<dbReference type="Pfam" id="PF13499">
    <property type="entry name" value="EF-hand_7"/>
    <property type="match status" value="1"/>
</dbReference>
<feature type="domain" description="EF-hand" evidence="4">
    <location>
        <begin position="87"/>
        <end position="122"/>
    </location>
</feature>
<evidence type="ECO:0000313" key="6">
    <source>
        <dbReference type="Proteomes" id="UP001187192"/>
    </source>
</evidence>
<keyword evidence="3" id="KW-0106">Calcium</keyword>
<dbReference type="InterPro" id="IPR039647">
    <property type="entry name" value="EF_hand_pair_protein_CML-like"/>
</dbReference>
<dbReference type="GO" id="GO:0005509">
    <property type="term" value="F:calcium ion binding"/>
    <property type="evidence" value="ECO:0007669"/>
    <property type="project" value="EnsemblPlants"/>
</dbReference>
<dbReference type="Gene3D" id="1.10.238.10">
    <property type="entry name" value="EF-hand"/>
    <property type="match status" value="2"/>
</dbReference>
<evidence type="ECO:0000256" key="1">
    <source>
        <dbReference type="ARBA" id="ARBA00022723"/>
    </source>
</evidence>
<proteinExistence type="predicted"/>
<gene>
    <name evidence="5" type="ORF">TIFTF001_024272</name>
</gene>
<dbReference type="Pfam" id="PF00036">
    <property type="entry name" value="EF-hand_1"/>
    <property type="match status" value="1"/>
</dbReference>
<evidence type="ECO:0000313" key="5">
    <source>
        <dbReference type="EMBL" id="GMN55139.1"/>
    </source>
</evidence>
<dbReference type="GO" id="GO:0005829">
    <property type="term" value="C:cytosol"/>
    <property type="evidence" value="ECO:0007669"/>
    <property type="project" value="EnsemblPlants"/>
</dbReference>
<dbReference type="EMBL" id="BTGU01000055">
    <property type="protein sequence ID" value="GMN55139.1"/>
    <property type="molecule type" value="Genomic_DNA"/>
</dbReference>
<dbReference type="InterPro" id="IPR002048">
    <property type="entry name" value="EF_hand_dom"/>
</dbReference>
<dbReference type="InterPro" id="IPR011992">
    <property type="entry name" value="EF-hand-dom_pair"/>
</dbReference>
<dbReference type="GO" id="GO:0043226">
    <property type="term" value="C:organelle"/>
    <property type="evidence" value="ECO:0007669"/>
    <property type="project" value="UniProtKB-ARBA"/>
</dbReference>
<dbReference type="GO" id="GO:0042538">
    <property type="term" value="P:hyperosmotic salinity response"/>
    <property type="evidence" value="ECO:0007669"/>
    <property type="project" value="EnsemblPlants"/>
</dbReference>
<feature type="domain" description="EF-hand" evidence="4">
    <location>
        <begin position="15"/>
        <end position="50"/>
    </location>
</feature>
<sequence>MCPSDKNLTTSAGTATSAGFRSAFDVLDADRDGKISQDDLRTFYTGFSSGGCDEGAIGSMIQAADSNKNGFVEYEEFEKVLDSAGGRGGGVMEEVFKMMDKDGDGKLSHEDLKSYMEWAGFSAVDEDIKAMVVLGGGEEKDGVSYQGLLRILAVDRVD</sequence>
<keyword evidence="2" id="KW-0677">Repeat</keyword>
<dbReference type="CDD" id="cd00051">
    <property type="entry name" value="EFh"/>
    <property type="match status" value="1"/>
</dbReference>
<dbReference type="PROSITE" id="PS00018">
    <property type="entry name" value="EF_HAND_1"/>
    <property type="match status" value="2"/>
</dbReference>
<dbReference type="Gramene" id="FCD_00013497-RA">
    <property type="protein sequence ID" value="FCD_00013497-RA:cds"/>
    <property type="gene ID" value="FCD_00013497"/>
</dbReference>
<dbReference type="PANTHER" id="PTHR10891">
    <property type="entry name" value="EF-HAND CALCIUM-BINDING DOMAIN CONTAINING PROTEIN"/>
    <property type="match status" value="1"/>
</dbReference>